<dbReference type="Gene3D" id="3.40.50.10610">
    <property type="entry name" value="ABC-type transport auxiliary lipoprotein component"/>
    <property type="match status" value="1"/>
</dbReference>
<dbReference type="EMBL" id="CP036290">
    <property type="protein sequence ID" value="QDU85927.1"/>
    <property type="molecule type" value="Genomic_DNA"/>
</dbReference>
<proteinExistence type="predicted"/>
<name>A0A518D376_9BACT</name>
<reference evidence="1 2" key="1">
    <citation type="submission" date="2019-02" db="EMBL/GenBank/DDBJ databases">
        <title>Deep-cultivation of Planctomycetes and their phenomic and genomic characterization uncovers novel biology.</title>
        <authorList>
            <person name="Wiegand S."/>
            <person name="Jogler M."/>
            <person name="Boedeker C."/>
            <person name="Pinto D."/>
            <person name="Vollmers J."/>
            <person name="Rivas-Marin E."/>
            <person name="Kohn T."/>
            <person name="Peeters S.H."/>
            <person name="Heuer A."/>
            <person name="Rast P."/>
            <person name="Oberbeckmann S."/>
            <person name="Bunk B."/>
            <person name="Jeske O."/>
            <person name="Meyerdierks A."/>
            <person name="Storesund J.E."/>
            <person name="Kallscheuer N."/>
            <person name="Luecker S."/>
            <person name="Lage O.M."/>
            <person name="Pohl T."/>
            <person name="Merkel B.J."/>
            <person name="Hornburger P."/>
            <person name="Mueller R.-W."/>
            <person name="Bruemmer F."/>
            <person name="Labrenz M."/>
            <person name="Spormann A.M."/>
            <person name="Op den Camp H."/>
            <person name="Overmann J."/>
            <person name="Amann R."/>
            <person name="Jetten M.S.M."/>
            <person name="Mascher T."/>
            <person name="Medema M.H."/>
            <person name="Devos D.P."/>
            <person name="Kaster A.-K."/>
            <person name="Ovreas L."/>
            <person name="Rohde M."/>
            <person name="Galperin M.Y."/>
            <person name="Jogler C."/>
        </authorList>
    </citation>
    <scope>NUCLEOTIDE SEQUENCE [LARGE SCALE GENOMIC DNA]</scope>
    <source>
        <strain evidence="1 2">Pla163</strain>
    </source>
</reference>
<dbReference type="Proteomes" id="UP000319342">
    <property type="component" value="Chromosome"/>
</dbReference>
<dbReference type="RefSeq" id="WP_145190204.1">
    <property type="nucleotide sequence ID" value="NZ_CP036290.1"/>
</dbReference>
<accession>A0A518D376</accession>
<evidence type="ECO:0008006" key="3">
    <source>
        <dbReference type="Google" id="ProtNLM"/>
    </source>
</evidence>
<organism evidence="1 2">
    <name type="scientific">Rohdeia mirabilis</name>
    <dbReference type="NCBI Taxonomy" id="2528008"/>
    <lineage>
        <taxon>Bacteria</taxon>
        <taxon>Pseudomonadati</taxon>
        <taxon>Planctomycetota</taxon>
        <taxon>Planctomycetia</taxon>
        <taxon>Planctomycetia incertae sedis</taxon>
        <taxon>Rohdeia</taxon>
    </lineage>
</organism>
<keyword evidence="2" id="KW-1185">Reference proteome</keyword>
<evidence type="ECO:0000313" key="2">
    <source>
        <dbReference type="Proteomes" id="UP000319342"/>
    </source>
</evidence>
<gene>
    <name evidence="1" type="ORF">Pla163_30740</name>
</gene>
<protein>
    <recommendedName>
        <fullName evidence="3">ABC-type transport auxiliary lipoprotein component domain-containing protein</fullName>
    </recommendedName>
</protein>
<evidence type="ECO:0000313" key="1">
    <source>
        <dbReference type="EMBL" id="QDU85927.1"/>
    </source>
</evidence>
<sequence length="211" mass="22426">MTAVALVAAIAFGCRSTDDGSRVDAVFDQPLVAAANEDGSPGALELLQPADVFVVPVSDQSAAFAAPLASLRTALYEGLADRLYSPLDLEWADTRLSELSTEAQESGLVGIAEAGAALSADAMLEVRLLYWDEGALESDGRVGARLEARLVDPNRIEEPLWGYRIGRVVELGAAASKRATRDVLVERVAGELARELLALLPARDARRAPRD</sequence>
<dbReference type="AlphaFoldDB" id="A0A518D376"/>